<feature type="compositionally biased region" description="Gly residues" evidence="12">
    <location>
        <begin position="515"/>
        <end position="525"/>
    </location>
</feature>
<dbReference type="SUPFAM" id="SSF56112">
    <property type="entry name" value="Protein kinase-like (PK-like)"/>
    <property type="match status" value="1"/>
</dbReference>
<keyword evidence="7" id="KW-0418">Kinase</keyword>
<feature type="region of interest" description="Disordered" evidence="12">
    <location>
        <begin position="1"/>
        <end position="64"/>
    </location>
</feature>
<dbReference type="OrthoDB" id="3638488at2759"/>
<organism evidence="15 16">
    <name type="scientific">Bathycoccus prasinos</name>
    <dbReference type="NCBI Taxonomy" id="41875"/>
    <lineage>
        <taxon>Eukaryota</taxon>
        <taxon>Viridiplantae</taxon>
        <taxon>Chlorophyta</taxon>
        <taxon>Mamiellophyceae</taxon>
        <taxon>Mamiellales</taxon>
        <taxon>Bathycoccaceae</taxon>
        <taxon>Bathycoccus</taxon>
    </lineage>
</organism>
<dbReference type="GO" id="GO:0005737">
    <property type="term" value="C:cytoplasm"/>
    <property type="evidence" value="ECO:0007669"/>
    <property type="project" value="UniProtKB-ARBA"/>
</dbReference>
<dbReference type="CDD" id="cd05599">
    <property type="entry name" value="STKc_NDR_like"/>
    <property type="match status" value="1"/>
</dbReference>
<dbReference type="PANTHER" id="PTHR22988:SF76">
    <property type="entry name" value="CHROMOSOME UNDETERMINED SCAFFOLD_135, WHOLE GENOME SHOTGUN SEQUENCE"/>
    <property type="match status" value="1"/>
</dbReference>
<evidence type="ECO:0000256" key="2">
    <source>
        <dbReference type="ARBA" id="ARBA00012513"/>
    </source>
</evidence>
<dbReference type="Proteomes" id="UP000198341">
    <property type="component" value="Chromosome 10"/>
</dbReference>
<accession>K8EK03</accession>
<feature type="region of interest" description="Disordered" evidence="12">
    <location>
        <begin position="79"/>
        <end position="131"/>
    </location>
</feature>
<proteinExistence type="inferred from homology"/>
<evidence type="ECO:0000256" key="1">
    <source>
        <dbReference type="ARBA" id="ARBA00009903"/>
    </source>
</evidence>
<gene>
    <name evidence="15" type="ordered locus">Bathy10g03600</name>
</gene>
<dbReference type="InterPro" id="IPR008271">
    <property type="entry name" value="Ser/Thr_kinase_AS"/>
</dbReference>
<evidence type="ECO:0000256" key="5">
    <source>
        <dbReference type="ARBA" id="ARBA00022679"/>
    </source>
</evidence>
<dbReference type="Pfam" id="PF00069">
    <property type="entry name" value="Pkinase"/>
    <property type="match status" value="2"/>
</dbReference>
<dbReference type="eggNOG" id="KOG0605">
    <property type="taxonomic scope" value="Eukaryota"/>
</dbReference>
<evidence type="ECO:0000256" key="9">
    <source>
        <dbReference type="ARBA" id="ARBA00047899"/>
    </source>
</evidence>
<feature type="compositionally biased region" description="Low complexity" evidence="12">
    <location>
        <begin position="98"/>
        <end position="115"/>
    </location>
</feature>
<keyword evidence="8 11" id="KW-0067">ATP-binding</keyword>
<dbReference type="InterPro" id="IPR050839">
    <property type="entry name" value="Rho-assoc_Ser/Thr_Kinase"/>
</dbReference>
<dbReference type="RefSeq" id="XP_007510818.1">
    <property type="nucleotide sequence ID" value="XM_007510756.1"/>
</dbReference>
<evidence type="ECO:0000256" key="3">
    <source>
        <dbReference type="ARBA" id="ARBA00022527"/>
    </source>
</evidence>
<evidence type="ECO:0000256" key="6">
    <source>
        <dbReference type="ARBA" id="ARBA00022741"/>
    </source>
</evidence>
<dbReference type="KEGG" id="bpg:Bathy10g03600"/>
<feature type="region of interest" description="Disordered" evidence="12">
    <location>
        <begin position="482"/>
        <end position="532"/>
    </location>
</feature>
<protein>
    <recommendedName>
        <fullName evidence="2">non-specific serine/threonine protein kinase</fullName>
        <ecNumber evidence="2">2.7.11.1</ecNumber>
    </recommendedName>
</protein>
<dbReference type="PROSITE" id="PS00107">
    <property type="entry name" value="PROTEIN_KINASE_ATP"/>
    <property type="match status" value="1"/>
</dbReference>
<keyword evidence="3" id="KW-0723">Serine/threonine-protein kinase</keyword>
<dbReference type="PROSITE" id="PS51285">
    <property type="entry name" value="AGC_KINASE_CTER"/>
    <property type="match status" value="1"/>
</dbReference>
<evidence type="ECO:0000256" key="11">
    <source>
        <dbReference type="PROSITE-ProRule" id="PRU10141"/>
    </source>
</evidence>
<keyword evidence="4" id="KW-0597">Phosphoprotein</keyword>
<dbReference type="InterPro" id="IPR017892">
    <property type="entry name" value="Pkinase_C"/>
</dbReference>
<dbReference type="Pfam" id="PF00433">
    <property type="entry name" value="Pkinase_C"/>
    <property type="match status" value="1"/>
</dbReference>
<dbReference type="InterPro" id="IPR017441">
    <property type="entry name" value="Protein_kinase_ATP_BS"/>
</dbReference>
<comment type="catalytic activity">
    <reaction evidence="9">
        <text>L-threonyl-[protein] + ATP = O-phospho-L-threonyl-[protein] + ADP + H(+)</text>
        <dbReference type="Rhea" id="RHEA:46608"/>
        <dbReference type="Rhea" id="RHEA-COMP:11060"/>
        <dbReference type="Rhea" id="RHEA-COMP:11605"/>
        <dbReference type="ChEBI" id="CHEBI:15378"/>
        <dbReference type="ChEBI" id="CHEBI:30013"/>
        <dbReference type="ChEBI" id="CHEBI:30616"/>
        <dbReference type="ChEBI" id="CHEBI:61977"/>
        <dbReference type="ChEBI" id="CHEBI:456216"/>
        <dbReference type="EC" id="2.7.11.1"/>
    </reaction>
</comment>
<dbReference type="Gene3D" id="3.30.200.20">
    <property type="entry name" value="Phosphorylase Kinase, domain 1"/>
    <property type="match status" value="1"/>
</dbReference>
<feature type="binding site" evidence="11">
    <location>
        <position position="188"/>
    </location>
    <ligand>
        <name>ATP</name>
        <dbReference type="ChEBI" id="CHEBI:30616"/>
    </ligand>
</feature>
<dbReference type="SMART" id="SM00220">
    <property type="entry name" value="S_TKc"/>
    <property type="match status" value="1"/>
</dbReference>
<feature type="compositionally biased region" description="Basic and acidic residues" evidence="12">
    <location>
        <begin position="35"/>
        <end position="49"/>
    </location>
</feature>
<evidence type="ECO:0000256" key="8">
    <source>
        <dbReference type="ARBA" id="ARBA00022840"/>
    </source>
</evidence>
<feature type="domain" description="Protein kinase" evidence="13">
    <location>
        <begin position="159"/>
        <end position="454"/>
    </location>
</feature>
<dbReference type="STRING" id="41875.K8EK03"/>
<evidence type="ECO:0000313" key="16">
    <source>
        <dbReference type="Proteomes" id="UP000198341"/>
    </source>
</evidence>
<reference evidence="15 16" key="1">
    <citation type="submission" date="2011-10" db="EMBL/GenBank/DDBJ databases">
        <authorList>
            <person name="Genoscope - CEA"/>
        </authorList>
    </citation>
    <scope>NUCLEOTIDE SEQUENCE [LARGE SCALE GENOMIC DNA]</scope>
    <source>
        <strain evidence="15 16">RCC 1105</strain>
    </source>
</reference>
<evidence type="ECO:0000256" key="10">
    <source>
        <dbReference type="ARBA" id="ARBA00048679"/>
    </source>
</evidence>
<keyword evidence="6 11" id="KW-0547">Nucleotide-binding</keyword>
<dbReference type="EMBL" id="FO082269">
    <property type="protein sequence ID" value="CCO18351.1"/>
    <property type="molecule type" value="Genomic_DNA"/>
</dbReference>
<feature type="compositionally biased region" description="Basic and acidic residues" evidence="12">
    <location>
        <begin position="79"/>
        <end position="95"/>
    </location>
</feature>
<comment type="catalytic activity">
    <reaction evidence="10">
        <text>L-seryl-[protein] + ATP = O-phospho-L-seryl-[protein] + ADP + H(+)</text>
        <dbReference type="Rhea" id="RHEA:17989"/>
        <dbReference type="Rhea" id="RHEA-COMP:9863"/>
        <dbReference type="Rhea" id="RHEA-COMP:11604"/>
        <dbReference type="ChEBI" id="CHEBI:15378"/>
        <dbReference type="ChEBI" id="CHEBI:29999"/>
        <dbReference type="ChEBI" id="CHEBI:30616"/>
        <dbReference type="ChEBI" id="CHEBI:83421"/>
        <dbReference type="ChEBI" id="CHEBI:456216"/>
        <dbReference type="EC" id="2.7.11.1"/>
    </reaction>
</comment>
<evidence type="ECO:0000259" key="13">
    <source>
        <dbReference type="PROSITE" id="PS50011"/>
    </source>
</evidence>
<evidence type="ECO:0000256" key="7">
    <source>
        <dbReference type="ARBA" id="ARBA00022777"/>
    </source>
</evidence>
<keyword evidence="5" id="KW-0808">Transferase</keyword>
<dbReference type="GeneID" id="19013435"/>
<dbReference type="PANTHER" id="PTHR22988">
    <property type="entry name" value="MYOTONIC DYSTROPHY S/T KINASE-RELATED"/>
    <property type="match status" value="1"/>
</dbReference>
<dbReference type="PROSITE" id="PS00108">
    <property type="entry name" value="PROTEIN_KINASE_ST"/>
    <property type="match status" value="1"/>
</dbReference>
<dbReference type="FunFam" id="1.10.510.10:FF:000042">
    <property type="entry name" value="Non-specific serine/threonine protein kinase"/>
    <property type="match status" value="1"/>
</dbReference>
<feature type="compositionally biased region" description="Basic and acidic residues" evidence="12">
    <location>
        <begin position="490"/>
        <end position="510"/>
    </location>
</feature>
<dbReference type="InterPro" id="IPR000719">
    <property type="entry name" value="Prot_kinase_dom"/>
</dbReference>
<evidence type="ECO:0000259" key="14">
    <source>
        <dbReference type="PROSITE" id="PS51285"/>
    </source>
</evidence>
<keyword evidence="16" id="KW-1185">Reference proteome</keyword>
<dbReference type="AlphaFoldDB" id="K8EK03"/>
<name>K8EK03_9CHLO</name>
<dbReference type="InterPro" id="IPR000961">
    <property type="entry name" value="AGC-kinase_C"/>
</dbReference>
<dbReference type="InterPro" id="IPR011009">
    <property type="entry name" value="Kinase-like_dom_sf"/>
</dbReference>
<evidence type="ECO:0000313" key="15">
    <source>
        <dbReference type="EMBL" id="CCO18351.1"/>
    </source>
</evidence>
<dbReference type="GO" id="GO:0004674">
    <property type="term" value="F:protein serine/threonine kinase activity"/>
    <property type="evidence" value="ECO:0007669"/>
    <property type="project" value="UniProtKB-KW"/>
</dbReference>
<sequence>MGGGNENEQTTTTTTKKSWFSALSDSVKKKTNNNSEKESSSSKGFKQESDPPSSENLSPITSKKAAAAKEYIENLYKKQAKDLRERQERRSRMERTASNSLNSNNNGGTLSSSGNVSAEDLDNNGEGSGDFNEALMKELEEKERMYTRLKRTKLSPNDFEPLTIIGKGAFGEVRLVREKLTGKIYAMKKLKKTEMVRRGQIDHVKAERNLLADVHDQTVVKLFYSFQDDEFLYLVMEYLPGGDMMTLLMRKDTLTEEVTRFYIAQTVLALETVHRHNFIHRDIKPDNLLLDREGHMKLTDFGLCKPVDPQVLLGNKDVNLNENFDKLSLEQQNKNDSETLATWQKNRRRLAYSTVGTPDYVAPEVLLKKGYGLECDWWSVGAIMYEMLVGYPPFYSDEPVSTCRKIVHWRHHLKFPPEVHLSDDAKDLIESLLCDVEVRLGTNGVDEIKQHSFFKGVNWTNIYEEQAPYVPTVTGELDTQNFEDFEEDPPDKASEEEKKRDEKAAKELAKKGGKKGGSSPGGQGESGVQQKKDSEWIGYTYKNFEVVGEEVKKKTSSRPSMSSVFRSP</sequence>
<dbReference type="Gene3D" id="1.10.510.10">
    <property type="entry name" value="Transferase(Phosphotransferase) domain 1"/>
    <property type="match status" value="1"/>
</dbReference>
<dbReference type="PROSITE" id="PS50011">
    <property type="entry name" value="PROTEIN_KINASE_DOM"/>
    <property type="match status" value="1"/>
</dbReference>
<dbReference type="SMART" id="SM00133">
    <property type="entry name" value="S_TK_X"/>
    <property type="match status" value="1"/>
</dbReference>
<evidence type="ECO:0000256" key="12">
    <source>
        <dbReference type="SAM" id="MobiDB-lite"/>
    </source>
</evidence>
<dbReference type="EC" id="2.7.11.1" evidence="2"/>
<dbReference type="FunFam" id="1.10.510.10:FF:000057">
    <property type="entry name" value="Non-specific serine/threonine protein kinase"/>
    <property type="match status" value="1"/>
</dbReference>
<feature type="domain" description="AGC-kinase C-terminal" evidence="14">
    <location>
        <begin position="455"/>
        <end position="551"/>
    </location>
</feature>
<feature type="compositionally biased region" description="Polar residues" evidence="12">
    <location>
        <begin position="50"/>
        <end position="61"/>
    </location>
</feature>
<dbReference type="GO" id="GO:0005524">
    <property type="term" value="F:ATP binding"/>
    <property type="evidence" value="ECO:0007669"/>
    <property type="project" value="UniProtKB-UniRule"/>
</dbReference>
<evidence type="ECO:0000256" key="4">
    <source>
        <dbReference type="ARBA" id="ARBA00022553"/>
    </source>
</evidence>
<comment type="similarity">
    <text evidence="1">Belongs to the protein kinase superfamily. AGC Ser/Thr protein kinase family.</text>
</comment>
<dbReference type="FunFam" id="3.30.200.20:FF:000102">
    <property type="entry name" value="Non-specific serine/threonine protein kinase"/>
    <property type="match status" value="1"/>
</dbReference>